<comment type="caution">
    <text evidence="1">The sequence shown here is derived from an EMBL/GenBank/DDBJ whole genome shotgun (WGS) entry which is preliminary data.</text>
</comment>
<dbReference type="RefSeq" id="WP_039364962.1">
    <property type="nucleotide sequence ID" value="NZ_JWTA01000003.1"/>
</dbReference>
<protein>
    <submittedName>
        <fullName evidence="1">Uncharacterized protein</fullName>
    </submittedName>
</protein>
<name>A0A0B4ECZ9_9FLAO</name>
<accession>A0A0B4ECZ9</accession>
<dbReference type="AlphaFoldDB" id="A0A0B4ECZ9"/>
<gene>
    <name evidence="1" type="ORF">RM51_02940</name>
</gene>
<dbReference type="STRING" id="363331.RM51_02940"/>
<dbReference type="Proteomes" id="UP000031167">
    <property type="component" value="Unassembled WGS sequence"/>
</dbReference>
<dbReference type="OrthoDB" id="7432683at2"/>
<keyword evidence="2" id="KW-1185">Reference proteome</keyword>
<proteinExistence type="predicted"/>
<sequence length="295" mass="33639">MRPYLRIEKPCEEPLNNMHDVPGGKHCDLCSKKVLDLSNLKDAEILKIIQENKGEKFCGIFFKNQLNRPLQEKRIIANSSPRKITFSKAAAGLALTASMISSYPAQTTAIHSEEITLSADSKRKTNDEEPQKDDTNFVISGRIIASDKGIPIPAEVSFITVLKVYTTTTDKDGYYHLEVPKDILKYESLLEFSPDIHSYDKKLAIYTIENLGKKQLIKLDYNGSDKMYGEITYGPPLATEKSLVIAEGKKLDYKLFNKSYSLFPNKYEVHYIPKEFVKFFTQKETINNIYIVFIK</sequence>
<evidence type="ECO:0000313" key="2">
    <source>
        <dbReference type="Proteomes" id="UP000031167"/>
    </source>
</evidence>
<dbReference type="EMBL" id="JWTA01000003">
    <property type="protein sequence ID" value="KIC64513.1"/>
    <property type="molecule type" value="Genomic_DNA"/>
</dbReference>
<evidence type="ECO:0000313" key="1">
    <source>
        <dbReference type="EMBL" id="KIC64513.1"/>
    </source>
</evidence>
<reference evidence="1 2" key="1">
    <citation type="submission" date="2014-12" db="EMBL/GenBank/DDBJ databases">
        <title>Genome sequencing of Chryseobacterium taiwanense TPW19.</title>
        <authorList>
            <person name="Tan P.W."/>
            <person name="Chan K.-G."/>
        </authorList>
    </citation>
    <scope>NUCLEOTIDE SEQUENCE [LARGE SCALE GENOMIC DNA]</scope>
    <source>
        <strain evidence="1 2">TPW19</strain>
    </source>
</reference>
<organism evidence="1 2">
    <name type="scientific">Chryseobacterium taiwanense</name>
    <dbReference type="NCBI Taxonomy" id="363331"/>
    <lineage>
        <taxon>Bacteria</taxon>
        <taxon>Pseudomonadati</taxon>
        <taxon>Bacteroidota</taxon>
        <taxon>Flavobacteriia</taxon>
        <taxon>Flavobacteriales</taxon>
        <taxon>Weeksellaceae</taxon>
        <taxon>Chryseobacterium group</taxon>
        <taxon>Chryseobacterium</taxon>
    </lineage>
</organism>